<keyword evidence="2" id="KW-1185">Reference proteome</keyword>
<protein>
    <recommendedName>
        <fullName evidence="3">Endonuclease/exonuclease/phosphatase domain-containing protein</fullName>
    </recommendedName>
</protein>
<evidence type="ECO:0008006" key="3">
    <source>
        <dbReference type="Google" id="ProtNLM"/>
    </source>
</evidence>
<dbReference type="Proteomes" id="UP001164746">
    <property type="component" value="Chromosome 3"/>
</dbReference>
<dbReference type="EMBL" id="CP111014">
    <property type="protein sequence ID" value="WAQ98000.1"/>
    <property type="molecule type" value="Genomic_DNA"/>
</dbReference>
<dbReference type="PANTHER" id="PTHR33395">
    <property type="entry name" value="TRANSCRIPTASE, PUTATIVE-RELATED-RELATED"/>
    <property type="match status" value="1"/>
</dbReference>
<accession>A0ABY7DSR7</accession>
<evidence type="ECO:0000313" key="2">
    <source>
        <dbReference type="Proteomes" id="UP001164746"/>
    </source>
</evidence>
<evidence type="ECO:0000313" key="1">
    <source>
        <dbReference type="EMBL" id="WAQ98000.1"/>
    </source>
</evidence>
<sequence>MEYEAREKHIILAGDFNCPDIDWSNMVVNKSAADREVQQALIDLSIEHRLTQWGLFKQYQRECKKVFKKAEVNHINNTIQKGLEENNSKPFWRYVKSRRQDSVGVAPLKKAGRLVNNGKEKAQILVDQFKSVFTRDDSNPQLPDKSKRTS</sequence>
<name>A0ABY7DSR7_MYAAR</name>
<proteinExistence type="predicted"/>
<organism evidence="1 2">
    <name type="scientific">Mya arenaria</name>
    <name type="common">Soft-shell clam</name>
    <dbReference type="NCBI Taxonomy" id="6604"/>
    <lineage>
        <taxon>Eukaryota</taxon>
        <taxon>Metazoa</taxon>
        <taxon>Spiralia</taxon>
        <taxon>Lophotrochozoa</taxon>
        <taxon>Mollusca</taxon>
        <taxon>Bivalvia</taxon>
        <taxon>Autobranchia</taxon>
        <taxon>Heteroconchia</taxon>
        <taxon>Euheterodonta</taxon>
        <taxon>Imparidentia</taxon>
        <taxon>Neoheterodontei</taxon>
        <taxon>Myida</taxon>
        <taxon>Myoidea</taxon>
        <taxon>Myidae</taxon>
        <taxon>Mya</taxon>
    </lineage>
</organism>
<gene>
    <name evidence="1" type="ORF">MAR_022373</name>
</gene>
<dbReference type="PANTHER" id="PTHR33395:SF22">
    <property type="entry name" value="REVERSE TRANSCRIPTASE DOMAIN-CONTAINING PROTEIN"/>
    <property type="match status" value="1"/>
</dbReference>
<reference evidence="1" key="1">
    <citation type="submission" date="2022-11" db="EMBL/GenBank/DDBJ databases">
        <title>Centuries of genome instability and evolution in soft-shell clam transmissible cancer (bioRxiv).</title>
        <authorList>
            <person name="Hart S.F.M."/>
            <person name="Yonemitsu M.A."/>
            <person name="Giersch R.M."/>
            <person name="Beal B.F."/>
            <person name="Arriagada G."/>
            <person name="Davis B.W."/>
            <person name="Ostrander E.A."/>
            <person name="Goff S.P."/>
            <person name="Metzger M.J."/>
        </authorList>
    </citation>
    <scope>NUCLEOTIDE SEQUENCE</scope>
    <source>
        <strain evidence="1">MELC-2E11</strain>
        <tissue evidence="1">Siphon/mantle</tissue>
    </source>
</reference>